<dbReference type="Pfam" id="PF01966">
    <property type="entry name" value="HD"/>
    <property type="match status" value="1"/>
</dbReference>
<feature type="domain" description="HD" evidence="1">
    <location>
        <begin position="40"/>
        <end position="143"/>
    </location>
</feature>
<dbReference type="GO" id="GO:0016787">
    <property type="term" value="F:hydrolase activity"/>
    <property type="evidence" value="ECO:0007669"/>
    <property type="project" value="UniProtKB-KW"/>
</dbReference>
<reference evidence="2 3" key="1">
    <citation type="journal article" date="2017" name="Front. Microbiol.">
        <title>Genomic Characterization of Dairy Associated Leuconostoc Species and Diversity of Leuconostocs in Undefined Mixed Mesophilic Starter Cultures.</title>
        <authorList>
            <person name="Frantzen C.A."/>
            <person name="Kot W."/>
            <person name="Pedersen T.B."/>
            <person name="Ardo Y.M."/>
            <person name="Broadbent J.R."/>
            <person name="Neve H."/>
            <person name="Hansen L.H."/>
            <person name="Dal Bello F."/>
            <person name="Ostlie H.M."/>
            <person name="Kleppen H.P."/>
            <person name="Vogensen F.K."/>
            <person name="Holo H."/>
        </authorList>
    </citation>
    <scope>NUCLEOTIDE SEQUENCE [LARGE SCALE GENOMIC DNA]</scope>
    <source>
        <strain evidence="2 3">LMGCF08</strain>
    </source>
</reference>
<gene>
    <name evidence="2" type="ORF">BMR96_03965</name>
</gene>
<dbReference type="RefSeq" id="WP_080518967.1">
    <property type="nucleotide sequence ID" value="NZ_MPLS01000009.1"/>
</dbReference>
<evidence type="ECO:0000313" key="3">
    <source>
        <dbReference type="Proteomes" id="UP000192288"/>
    </source>
</evidence>
<dbReference type="eggNOG" id="COG1418">
    <property type="taxonomic scope" value="Bacteria"/>
</dbReference>
<dbReference type="Proteomes" id="UP000192288">
    <property type="component" value="Unassembled WGS sequence"/>
</dbReference>
<dbReference type="InterPro" id="IPR006674">
    <property type="entry name" value="HD_domain"/>
</dbReference>
<sequence length="172" mass="20038">MQNRNAWRHDTAYLKIVDDLLAHDEVQKLALYPQHHFSNRLQHSISVSYHSYLIAKKIGADEVATARAGLLHDMFYYDWRVTKFAEGSHAYVHPRIALKNARKITTISPKEEDIIVKHMFGATIALPKYRESWIVSLVDDFAAVDEYAIPKAYLTYFKWQEKIARKMARVFA</sequence>
<dbReference type="Gene3D" id="1.10.3210.10">
    <property type="entry name" value="Hypothetical protein af1432"/>
    <property type="match status" value="1"/>
</dbReference>
<name>A0A1X0VES7_LEUPS</name>
<dbReference type="CDD" id="cd00077">
    <property type="entry name" value="HDc"/>
    <property type="match status" value="1"/>
</dbReference>
<organism evidence="2 3">
    <name type="scientific">Leuconostoc pseudomesenteroides</name>
    <dbReference type="NCBI Taxonomy" id="33968"/>
    <lineage>
        <taxon>Bacteria</taxon>
        <taxon>Bacillati</taxon>
        <taxon>Bacillota</taxon>
        <taxon>Bacilli</taxon>
        <taxon>Lactobacillales</taxon>
        <taxon>Lactobacillaceae</taxon>
        <taxon>Leuconostoc</taxon>
    </lineage>
</organism>
<evidence type="ECO:0000313" key="2">
    <source>
        <dbReference type="EMBL" id="ORI98099.1"/>
    </source>
</evidence>
<accession>A0A1X0VES7</accession>
<keyword evidence="2" id="KW-0378">Hydrolase</keyword>
<comment type="caution">
    <text evidence="2">The sequence shown here is derived from an EMBL/GenBank/DDBJ whole genome shotgun (WGS) entry which is preliminary data.</text>
</comment>
<proteinExistence type="predicted"/>
<evidence type="ECO:0000259" key="1">
    <source>
        <dbReference type="Pfam" id="PF01966"/>
    </source>
</evidence>
<dbReference type="AlphaFoldDB" id="A0A1X0VES7"/>
<dbReference type="SUPFAM" id="SSF109604">
    <property type="entry name" value="HD-domain/PDEase-like"/>
    <property type="match status" value="1"/>
</dbReference>
<protein>
    <submittedName>
        <fullName evidence="2">Hydrolase</fullName>
    </submittedName>
</protein>
<dbReference type="EMBL" id="MPLS01000009">
    <property type="protein sequence ID" value="ORI98099.1"/>
    <property type="molecule type" value="Genomic_DNA"/>
</dbReference>
<dbReference type="STRING" id="33968.BMS77_01845"/>
<dbReference type="InterPro" id="IPR003607">
    <property type="entry name" value="HD/PDEase_dom"/>
</dbReference>